<gene>
    <name evidence="3" type="ORF">F4693_002397</name>
</gene>
<dbReference type="GO" id="GO:0006508">
    <property type="term" value="P:proteolysis"/>
    <property type="evidence" value="ECO:0007669"/>
    <property type="project" value="InterPro"/>
</dbReference>
<evidence type="ECO:0000313" key="4">
    <source>
        <dbReference type="Proteomes" id="UP000522313"/>
    </source>
</evidence>
<dbReference type="GO" id="GO:0008233">
    <property type="term" value="F:peptidase activity"/>
    <property type="evidence" value="ECO:0007669"/>
    <property type="project" value="InterPro"/>
</dbReference>
<dbReference type="GO" id="GO:0005524">
    <property type="term" value="F:ATP binding"/>
    <property type="evidence" value="ECO:0007669"/>
    <property type="project" value="InterPro"/>
</dbReference>
<dbReference type="GO" id="GO:0016020">
    <property type="term" value="C:membrane"/>
    <property type="evidence" value="ECO:0007669"/>
    <property type="project" value="InterPro"/>
</dbReference>
<sequence length="236" mass="25988">MRAPLRLARWLPAALLATAGCTAMPLPEGGNVTNFSPTLNFTVPVTSLIGRRFETVVRQQYDFSCGSAALATLLRFHYDDPQNEQSVFLGMFRDGDQAQIRRLGFSLLDMKRYLAARGIAADGFKVSVAQIAQARVPGIALIDFDGYRHFVVVKGIDDQTLLLGDPSLGLRRETIGRFAKQWNGVFFIISGRDAVGQSHFNMPVDLARAPHGRPFLPADPLESAQLALTRPRLGEF</sequence>
<organism evidence="3 4">
    <name type="scientific">Sphingomonas endophytica</name>
    <dbReference type="NCBI Taxonomy" id="869719"/>
    <lineage>
        <taxon>Bacteria</taxon>
        <taxon>Pseudomonadati</taxon>
        <taxon>Pseudomonadota</taxon>
        <taxon>Alphaproteobacteria</taxon>
        <taxon>Sphingomonadales</taxon>
        <taxon>Sphingomonadaceae</taxon>
        <taxon>Sphingomonas</taxon>
    </lineage>
</organism>
<reference evidence="3 4" key="2">
    <citation type="submission" date="2020-08" db="EMBL/GenBank/DDBJ databases">
        <authorList>
            <person name="Partida-Martinez L."/>
            <person name="Huntemann M."/>
            <person name="Clum A."/>
            <person name="Wang J."/>
            <person name="Palaniappan K."/>
            <person name="Ritter S."/>
            <person name="Chen I.-M."/>
            <person name="Stamatis D."/>
            <person name="Reddy T."/>
            <person name="O'Malley R."/>
            <person name="Daum C."/>
            <person name="Shapiro N."/>
            <person name="Ivanova N."/>
            <person name="Kyrpides N."/>
            <person name="Woyke T."/>
        </authorList>
    </citation>
    <scope>NUCLEOTIDE SEQUENCE [LARGE SCALE GENOMIC DNA]</scope>
    <source>
        <strain evidence="3 4">AS3.13</strain>
    </source>
</reference>
<keyword evidence="1" id="KW-0732">Signal</keyword>
<dbReference type="Pfam" id="PF03412">
    <property type="entry name" value="Peptidase_C39"/>
    <property type="match status" value="1"/>
</dbReference>
<reference evidence="3 4" key="1">
    <citation type="submission" date="2020-08" db="EMBL/GenBank/DDBJ databases">
        <title>The Agave Microbiome: Exploring the role of microbial communities in plant adaptations to desert environments.</title>
        <authorList>
            <person name="Partida-Martinez L.P."/>
        </authorList>
    </citation>
    <scope>NUCLEOTIDE SEQUENCE [LARGE SCALE GENOMIC DNA]</scope>
    <source>
        <strain evidence="3 4">AS3.13</strain>
    </source>
</reference>
<accession>A0A7X0JD45</accession>
<dbReference type="EMBL" id="JACHBT010000012">
    <property type="protein sequence ID" value="MBB6505409.1"/>
    <property type="molecule type" value="Genomic_DNA"/>
</dbReference>
<dbReference type="CDD" id="cd02423">
    <property type="entry name" value="Peptidase_C39G"/>
    <property type="match status" value="1"/>
</dbReference>
<name>A0A7X0JD45_9SPHN</name>
<dbReference type="PROSITE" id="PS51257">
    <property type="entry name" value="PROKAR_LIPOPROTEIN"/>
    <property type="match status" value="1"/>
</dbReference>
<evidence type="ECO:0000256" key="1">
    <source>
        <dbReference type="SAM" id="SignalP"/>
    </source>
</evidence>
<dbReference type="Gene3D" id="3.90.70.10">
    <property type="entry name" value="Cysteine proteinases"/>
    <property type="match status" value="1"/>
</dbReference>
<feature type="signal peptide" evidence="1">
    <location>
        <begin position="1"/>
        <end position="19"/>
    </location>
</feature>
<feature type="domain" description="Peptidase C39" evidence="2">
    <location>
        <begin position="59"/>
        <end position="189"/>
    </location>
</feature>
<dbReference type="PROSITE" id="PS50990">
    <property type="entry name" value="PEPTIDASE_C39"/>
    <property type="match status" value="1"/>
</dbReference>
<dbReference type="Proteomes" id="UP000522313">
    <property type="component" value="Unassembled WGS sequence"/>
</dbReference>
<protein>
    <recommendedName>
        <fullName evidence="2">Peptidase C39 domain-containing protein</fullName>
    </recommendedName>
</protein>
<dbReference type="AlphaFoldDB" id="A0A7X0JD45"/>
<comment type="caution">
    <text evidence="3">The sequence shown here is derived from an EMBL/GenBank/DDBJ whole genome shotgun (WGS) entry which is preliminary data.</text>
</comment>
<evidence type="ECO:0000259" key="2">
    <source>
        <dbReference type="PROSITE" id="PS50990"/>
    </source>
</evidence>
<evidence type="ECO:0000313" key="3">
    <source>
        <dbReference type="EMBL" id="MBB6505409.1"/>
    </source>
</evidence>
<dbReference type="InterPro" id="IPR005074">
    <property type="entry name" value="Peptidase_C39"/>
</dbReference>
<dbReference type="RefSeq" id="WP_184506202.1">
    <property type="nucleotide sequence ID" value="NZ_JACHBT010000012.1"/>
</dbReference>
<feature type="chain" id="PRO_5030535627" description="Peptidase C39 domain-containing protein" evidence="1">
    <location>
        <begin position="20"/>
        <end position="236"/>
    </location>
</feature>
<proteinExistence type="predicted"/>